<comment type="caution">
    <text evidence="6">The sequence shown here is derived from an EMBL/GenBank/DDBJ whole genome shotgun (WGS) entry which is preliminary data.</text>
</comment>
<dbReference type="PANTHER" id="PTHR12638:SF0">
    <property type="entry name" value="MAGO HOMOLOG, EXON JUNCTION COMPLEX SUBUNIT-RELATED"/>
    <property type="match status" value="1"/>
</dbReference>
<reference evidence="6" key="1">
    <citation type="submission" date="2021-02" db="EMBL/GenBank/DDBJ databases">
        <authorList>
            <person name="Nowell W R."/>
        </authorList>
    </citation>
    <scope>NUCLEOTIDE SEQUENCE</scope>
</reference>
<evidence type="ECO:0000256" key="3">
    <source>
        <dbReference type="ARBA" id="ARBA00022816"/>
    </source>
</evidence>
<dbReference type="Gene3D" id="3.30.1560.10">
    <property type="entry name" value="Mago nashi"/>
    <property type="match status" value="1"/>
</dbReference>
<evidence type="ECO:0000313" key="5">
    <source>
        <dbReference type="EMBL" id="CAF0906995.1"/>
    </source>
</evidence>
<dbReference type="GO" id="GO:0035145">
    <property type="term" value="C:exon-exon junction complex"/>
    <property type="evidence" value="ECO:0007669"/>
    <property type="project" value="InterPro"/>
</dbReference>
<dbReference type="Pfam" id="PF02792">
    <property type="entry name" value="Mago_nashi"/>
    <property type="match status" value="1"/>
</dbReference>
<dbReference type="AlphaFoldDB" id="A0A814EEL2"/>
<evidence type="ECO:0000256" key="4">
    <source>
        <dbReference type="ARBA" id="ARBA00023242"/>
    </source>
</evidence>
<comment type="similarity">
    <text evidence="2">Belongs to the mago nashi family.</text>
</comment>
<dbReference type="PANTHER" id="PTHR12638">
    <property type="entry name" value="PROTEIN MAGO NASHI HOMOLOG"/>
    <property type="match status" value="1"/>
</dbReference>
<evidence type="ECO:0000256" key="2">
    <source>
        <dbReference type="ARBA" id="ARBA00009270"/>
    </source>
</evidence>
<protein>
    <submittedName>
        <fullName evidence="6">Uncharacterized protein</fullName>
    </submittedName>
</protein>
<evidence type="ECO:0000313" key="7">
    <source>
        <dbReference type="Proteomes" id="UP000663828"/>
    </source>
</evidence>
<dbReference type="Proteomes" id="UP000663828">
    <property type="component" value="Unassembled WGS sequence"/>
</dbReference>
<keyword evidence="7" id="KW-1185">Reference proteome</keyword>
<keyword evidence="4" id="KW-0539">Nucleus</keyword>
<dbReference type="InterPro" id="IPR036605">
    <property type="entry name" value="Mago_nashi_sf"/>
</dbReference>
<gene>
    <name evidence="6" type="ORF">EDS130_LOCUS13170</name>
    <name evidence="5" type="ORF">XAT740_LOCUS8328</name>
</gene>
<dbReference type="SUPFAM" id="SSF89817">
    <property type="entry name" value="Mago nashi protein"/>
    <property type="match status" value="1"/>
</dbReference>
<keyword evidence="3" id="KW-0813">Transport</keyword>
<comment type="subcellular location">
    <subcellularLocation>
        <location evidence="1">Nucleus</location>
    </subcellularLocation>
</comment>
<evidence type="ECO:0000313" key="8">
    <source>
        <dbReference type="Proteomes" id="UP000663852"/>
    </source>
</evidence>
<dbReference type="InterPro" id="IPR004023">
    <property type="entry name" value="Mago_nashi"/>
</dbReference>
<name>A0A814EEL2_ADIRI</name>
<accession>A0A814EEL2</accession>
<evidence type="ECO:0000256" key="1">
    <source>
        <dbReference type="ARBA" id="ARBA00004123"/>
    </source>
</evidence>
<dbReference type="GO" id="GO:0051028">
    <property type="term" value="P:mRNA transport"/>
    <property type="evidence" value="ECO:0007669"/>
    <property type="project" value="UniProtKB-KW"/>
</dbReference>
<evidence type="ECO:0000313" key="6">
    <source>
        <dbReference type="EMBL" id="CAF0966931.1"/>
    </source>
</evidence>
<keyword evidence="3" id="KW-0509">mRNA transport</keyword>
<dbReference type="EMBL" id="CAJNOR010000414">
    <property type="protein sequence ID" value="CAF0906995.1"/>
    <property type="molecule type" value="Genomic_DNA"/>
</dbReference>
<sequence length="68" mass="8136">MQKEVYVNRAAIEELKRNINNSDIVKEDDVIWQLERHLDRHELETVLHDEHISFKALEIDLLIEINNS</sequence>
<dbReference type="GO" id="GO:0008380">
    <property type="term" value="P:RNA splicing"/>
    <property type="evidence" value="ECO:0007669"/>
    <property type="project" value="InterPro"/>
</dbReference>
<dbReference type="Proteomes" id="UP000663852">
    <property type="component" value="Unassembled WGS sequence"/>
</dbReference>
<proteinExistence type="inferred from homology"/>
<dbReference type="EMBL" id="CAJNOJ010000051">
    <property type="protein sequence ID" value="CAF0966931.1"/>
    <property type="molecule type" value="Genomic_DNA"/>
</dbReference>
<organism evidence="6 8">
    <name type="scientific">Adineta ricciae</name>
    <name type="common">Rotifer</name>
    <dbReference type="NCBI Taxonomy" id="249248"/>
    <lineage>
        <taxon>Eukaryota</taxon>
        <taxon>Metazoa</taxon>
        <taxon>Spiralia</taxon>
        <taxon>Gnathifera</taxon>
        <taxon>Rotifera</taxon>
        <taxon>Eurotatoria</taxon>
        <taxon>Bdelloidea</taxon>
        <taxon>Adinetida</taxon>
        <taxon>Adinetidae</taxon>
        <taxon>Adineta</taxon>
    </lineage>
</organism>
<dbReference type="GO" id="GO:0071013">
    <property type="term" value="C:catalytic step 2 spliceosome"/>
    <property type="evidence" value="ECO:0007669"/>
    <property type="project" value="TreeGrafter"/>
</dbReference>
<dbReference type="OrthoDB" id="6495301at2759"/>